<reference evidence="2" key="1">
    <citation type="submission" date="2019-02" db="EMBL/GenBank/DDBJ databases">
        <title>Complete genome sequence of Rhodoferax sp. Gr-4.</title>
        <authorList>
            <person name="Jin L."/>
        </authorList>
    </citation>
    <scope>NUCLEOTIDE SEQUENCE [LARGE SCALE GENOMIC DNA]</scope>
    <source>
        <strain evidence="2">Gr-4</strain>
    </source>
</reference>
<dbReference type="KEGG" id="rhg:EXZ61_21065"/>
<evidence type="ECO:0000313" key="1">
    <source>
        <dbReference type="EMBL" id="QDL56445.1"/>
    </source>
</evidence>
<keyword evidence="2" id="KW-1185">Reference proteome</keyword>
<evidence type="ECO:0000313" key="2">
    <source>
        <dbReference type="Proteomes" id="UP000317365"/>
    </source>
</evidence>
<dbReference type="RefSeq" id="WP_142813880.1">
    <property type="nucleotide sequence ID" value="NZ_CP036282.1"/>
</dbReference>
<dbReference type="AlphaFoldDB" id="A0A515EUT1"/>
<protein>
    <submittedName>
        <fullName evidence="1">Uncharacterized protein</fullName>
    </submittedName>
</protein>
<proteinExistence type="predicted"/>
<accession>A0A515EUT1</accession>
<name>A0A515EUT1_9BURK</name>
<organism evidence="1 2">
    <name type="scientific">Rhodoferax aquaticus</name>
    <dbReference type="NCBI Taxonomy" id="2527691"/>
    <lineage>
        <taxon>Bacteria</taxon>
        <taxon>Pseudomonadati</taxon>
        <taxon>Pseudomonadota</taxon>
        <taxon>Betaproteobacteria</taxon>
        <taxon>Burkholderiales</taxon>
        <taxon>Comamonadaceae</taxon>
        <taxon>Rhodoferax</taxon>
    </lineage>
</organism>
<dbReference type="Proteomes" id="UP000317365">
    <property type="component" value="Chromosome"/>
</dbReference>
<reference evidence="2" key="2">
    <citation type="journal article" date="2020" name="Int. J. Syst. Evol. Microbiol.">
        <title>Genomic insights into a novel species Rhodoferax aquaticus sp. nov., isolated from freshwater.</title>
        <authorList>
            <person name="Li T."/>
            <person name="Zhuo Y."/>
            <person name="Jin C.Z."/>
            <person name="Wu X."/>
            <person name="Ko S.R."/>
            <person name="Jin F.J."/>
            <person name="Ahn C.Y."/>
            <person name="Oh H.M."/>
            <person name="Lee H.G."/>
            <person name="Jin L."/>
        </authorList>
    </citation>
    <scope>NUCLEOTIDE SEQUENCE [LARGE SCALE GENOMIC DNA]</scope>
    <source>
        <strain evidence="2">Gr-4</strain>
    </source>
</reference>
<sequence>MTAESDVPEDFPRDYFLGGVSGFQPKLLARQIDGRFVVGPTLDEVRERWSWVEEKAQQLAEDTLEGMRIGEIRFLRGHYHSLERGILAAGWDITPKERAWLIERVSQLVDAQADGASG</sequence>
<dbReference type="EMBL" id="CP036282">
    <property type="protein sequence ID" value="QDL56445.1"/>
    <property type="molecule type" value="Genomic_DNA"/>
</dbReference>
<gene>
    <name evidence="1" type="ORF">EXZ61_21065</name>
</gene>